<dbReference type="InterPro" id="IPR017520">
    <property type="entry name" value="CHP03086"/>
</dbReference>
<dbReference type="Pfam" id="PF11716">
    <property type="entry name" value="MDMPI_N"/>
    <property type="match status" value="1"/>
</dbReference>
<gene>
    <name evidence="2" type="ORF">ACFQKB_44835</name>
</gene>
<sequence length="192" mass="20172">MELRELMLPAAEAAARIVQGVPAERLAAPTPCPGWDVRTLANHLAFWTGRGETAAAKKPPSGPGEDHDFTAEDGWAAAFAAQARATAAAWTDPAAWEGNTSLTGARPGMPAPVIGGMILGEFVMHGWDLAVATGQDPALPDDVVAGAWEELRPTAAMGREYEAFGDEVPVPESAPLLDRVLGLSGRDPRWTP</sequence>
<dbReference type="NCBIfam" id="TIGR03086">
    <property type="entry name" value="TIGR03086 family metal-binding protein"/>
    <property type="match status" value="1"/>
</dbReference>
<organism evidence="2 3">
    <name type="scientific">Actinomadura yumaensis</name>
    <dbReference type="NCBI Taxonomy" id="111807"/>
    <lineage>
        <taxon>Bacteria</taxon>
        <taxon>Bacillati</taxon>
        <taxon>Actinomycetota</taxon>
        <taxon>Actinomycetes</taxon>
        <taxon>Streptosporangiales</taxon>
        <taxon>Thermomonosporaceae</taxon>
        <taxon>Actinomadura</taxon>
    </lineage>
</organism>
<dbReference type="EMBL" id="JBHSXS010000064">
    <property type="protein sequence ID" value="MFC6886957.1"/>
    <property type="molecule type" value="Genomic_DNA"/>
</dbReference>
<comment type="caution">
    <text evidence="2">The sequence shown here is derived from an EMBL/GenBank/DDBJ whole genome shotgun (WGS) entry which is preliminary data.</text>
</comment>
<feature type="domain" description="Mycothiol-dependent maleylpyruvate isomerase metal-binding" evidence="1">
    <location>
        <begin position="10"/>
        <end position="130"/>
    </location>
</feature>
<dbReference type="Gene3D" id="1.20.120.450">
    <property type="entry name" value="dinb family like domain"/>
    <property type="match status" value="1"/>
</dbReference>
<protein>
    <submittedName>
        <fullName evidence="2">TIGR03086 family metal-binding protein</fullName>
    </submittedName>
</protein>
<proteinExistence type="predicted"/>
<evidence type="ECO:0000313" key="2">
    <source>
        <dbReference type="EMBL" id="MFC6886957.1"/>
    </source>
</evidence>
<reference evidence="3" key="1">
    <citation type="journal article" date="2019" name="Int. J. Syst. Evol. Microbiol.">
        <title>The Global Catalogue of Microorganisms (GCM) 10K type strain sequencing project: providing services to taxonomists for standard genome sequencing and annotation.</title>
        <authorList>
            <consortium name="The Broad Institute Genomics Platform"/>
            <consortium name="The Broad Institute Genome Sequencing Center for Infectious Disease"/>
            <person name="Wu L."/>
            <person name="Ma J."/>
        </authorList>
    </citation>
    <scope>NUCLEOTIDE SEQUENCE [LARGE SCALE GENOMIC DNA]</scope>
    <source>
        <strain evidence="3">JCM 3369</strain>
    </source>
</reference>
<dbReference type="Proteomes" id="UP001596380">
    <property type="component" value="Unassembled WGS sequence"/>
</dbReference>
<evidence type="ECO:0000259" key="1">
    <source>
        <dbReference type="Pfam" id="PF11716"/>
    </source>
</evidence>
<accession>A0ABW2CYP2</accession>
<dbReference type="SUPFAM" id="SSF109854">
    <property type="entry name" value="DinB/YfiT-like putative metalloenzymes"/>
    <property type="match status" value="1"/>
</dbReference>
<dbReference type="InterPro" id="IPR017517">
    <property type="entry name" value="Maleyloyr_isom"/>
</dbReference>
<evidence type="ECO:0000313" key="3">
    <source>
        <dbReference type="Proteomes" id="UP001596380"/>
    </source>
</evidence>
<name>A0ABW2CYP2_9ACTN</name>
<dbReference type="InterPro" id="IPR024344">
    <property type="entry name" value="MDMPI_metal-binding"/>
</dbReference>
<dbReference type="InterPro" id="IPR034660">
    <property type="entry name" value="DinB/YfiT-like"/>
</dbReference>
<keyword evidence="3" id="KW-1185">Reference proteome</keyword>
<dbReference type="RefSeq" id="WP_160825613.1">
    <property type="nucleotide sequence ID" value="NZ_JBHSXE010000001.1"/>
</dbReference>
<dbReference type="NCBIfam" id="TIGR03083">
    <property type="entry name" value="maleylpyruvate isomerase family mycothiol-dependent enzyme"/>
    <property type="match status" value="1"/>
</dbReference>